<protein>
    <recommendedName>
        <fullName evidence="11">Phosphotransferase</fullName>
        <ecNumber evidence="11">2.7.1.-</ecNumber>
    </recommendedName>
</protein>
<evidence type="ECO:0000256" key="2">
    <source>
        <dbReference type="ARBA" id="ARBA00005028"/>
    </source>
</evidence>
<name>A0A433DJV5_9FUNG</name>
<dbReference type="Proteomes" id="UP000268093">
    <property type="component" value="Unassembled WGS sequence"/>
</dbReference>
<comment type="pathway">
    <text evidence="1">Carbohydrate degradation; glycolysis; D-glyceraldehyde 3-phosphate and glycerone phosphate from D-glucose: step 1/4.</text>
</comment>
<dbReference type="InterPro" id="IPR001312">
    <property type="entry name" value="Hexokinase"/>
</dbReference>
<keyword evidence="4 11" id="KW-0808">Transferase</keyword>
<proteinExistence type="inferred from homology"/>
<dbReference type="PRINTS" id="PR00475">
    <property type="entry name" value="HEXOKINASE"/>
</dbReference>
<evidence type="ECO:0000256" key="6">
    <source>
        <dbReference type="ARBA" id="ARBA00022777"/>
    </source>
</evidence>
<dbReference type="GO" id="GO:0005829">
    <property type="term" value="C:cytosol"/>
    <property type="evidence" value="ECO:0007669"/>
    <property type="project" value="TreeGrafter"/>
</dbReference>
<evidence type="ECO:0000256" key="8">
    <source>
        <dbReference type="ARBA" id="ARBA00023152"/>
    </source>
</evidence>
<dbReference type="GO" id="GO:0006096">
    <property type="term" value="P:glycolytic process"/>
    <property type="evidence" value="ECO:0007669"/>
    <property type="project" value="UniProtKB-UniPathway"/>
</dbReference>
<evidence type="ECO:0000256" key="9">
    <source>
        <dbReference type="ARBA" id="ARBA00044613"/>
    </source>
</evidence>
<dbReference type="GO" id="GO:0005524">
    <property type="term" value="F:ATP binding"/>
    <property type="evidence" value="ECO:0007669"/>
    <property type="project" value="UniProtKB-UniRule"/>
</dbReference>
<evidence type="ECO:0000256" key="7">
    <source>
        <dbReference type="ARBA" id="ARBA00022840"/>
    </source>
</evidence>
<dbReference type="InterPro" id="IPR043129">
    <property type="entry name" value="ATPase_NBD"/>
</dbReference>
<dbReference type="GO" id="GO:0006006">
    <property type="term" value="P:glucose metabolic process"/>
    <property type="evidence" value="ECO:0007669"/>
    <property type="project" value="TreeGrafter"/>
</dbReference>
<dbReference type="Gene3D" id="3.30.420.40">
    <property type="match status" value="1"/>
</dbReference>
<dbReference type="GO" id="GO:0001678">
    <property type="term" value="P:intracellular glucose homeostasis"/>
    <property type="evidence" value="ECO:0007669"/>
    <property type="project" value="InterPro"/>
</dbReference>
<dbReference type="GO" id="GO:0005739">
    <property type="term" value="C:mitochondrion"/>
    <property type="evidence" value="ECO:0007669"/>
    <property type="project" value="TreeGrafter"/>
</dbReference>
<comment type="catalytic activity">
    <reaction evidence="10">
        <text>D-fructose + ATP = D-fructose 6-phosphate + ADP + H(+)</text>
        <dbReference type="Rhea" id="RHEA:16125"/>
        <dbReference type="ChEBI" id="CHEBI:15378"/>
        <dbReference type="ChEBI" id="CHEBI:30616"/>
        <dbReference type="ChEBI" id="CHEBI:37721"/>
        <dbReference type="ChEBI" id="CHEBI:61527"/>
        <dbReference type="ChEBI" id="CHEBI:456216"/>
        <dbReference type="EC" id="2.7.1.1"/>
    </reaction>
    <physiologicalReaction direction="left-to-right" evidence="10">
        <dbReference type="Rhea" id="RHEA:16126"/>
    </physiologicalReaction>
</comment>
<evidence type="ECO:0000256" key="1">
    <source>
        <dbReference type="ARBA" id="ARBA00004888"/>
    </source>
</evidence>
<dbReference type="UniPathway" id="UPA00109">
    <property type="reaction ID" value="UER00180"/>
</dbReference>
<accession>A0A433DJV5</accession>
<dbReference type="Pfam" id="PF03727">
    <property type="entry name" value="Hexokinase_2"/>
    <property type="match status" value="1"/>
</dbReference>
<sequence>MTVTDPQYDEAVTRLEKDFDIPTESLNIILEEFIREFDKGLGTHGHSVPMIPTYIYRLPTGKEKGTYLAIDLGGTNLRVCRVDLLGNHKFEIHQEKYMISEELKLARAMDLFDYIAGCVSTFISSNCSDGHPQGQGGWKIGFTFSFPVEYVSRECGIGCWKIRFHETISHDVPYPMLTFVHISPKDNFTLTTAPSSVGPRASTVPTPSAKTSLSFFRMPLTNVNATVVAIINDTTGALVATNYTDADANVGLIFGTGTNAAYVEELGAMHKCLKEEEANTIKEKLKKHGHRAKMVVNTEWGALDNDDVVLPRTKYDHTLDADSVHPRTQAFEKMISGMYLGEIARLALVDLMNQGILFADVEEGEDERRRRREFWDREYEAWLTANMSAVESDTTPNLTHTEHILMTPFTQPSTLRDRQLIQRVCQLVGRRAATLSALGVAAIVRKRNLIEGHKTCHVAVDGTLVNKYPYFKERMQETLCKIFGEEEAKRIVFVHAEDGSGVGAALVAMLASQEMHLEE</sequence>
<evidence type="ECO:0000313" key="12">
    <source>
        <dbReference type="EMBL" id="RUP51172.1"/>
    </source>
</evidence>
<gene>
    <name evidence="12" type="ORF">BC936DRAFT_149558</name>
</gene>
<evidence type="ECO:0000256" key="4">
    <source>
        <dbReference type="ARBA" id="ARBA00022679"/>
    </source>
</evidence>
<comment type="similarity">
    <text evidence="3 11">Belongs to the hexokinase family.</text>
</comment>
<organism evidence="12 13">
    <name type="scientific">Jimgerdemannia flammicorona</name>
    <dbReference type="NCBI Taxonomy" id="994334"/>
    <lineage>
        <taxon>Eukaryota</taxon>
        <taxon>Fungi</taxon>
        <taxon>Fungi incertae sedis</taxon>
        <taxon>Mucoromycota</taxon>
        <taxon>Mucoromycotina</taxon>
        <taxon>Endogonomycetes</taxon>
        <taxon>Endogonales</taxon>
        <taxon>Endogonaceae</taxon>
        <taxon>Jimgerdemannia</taxon>
    </lineage>
</organism>
<keyword evidence="6 11" id="KW-0418">Kinase</keyword>
<dbReference type="Gene3D" id="3.40.367.20">
    <property type="match status" value="1"/>
</dbReference>
<keyword evidence="8 11" id="KW-0324">Glycolysis</keyword>
<evidence type="ECO:0000256" key="3">
    <source>
        <dbReference type="ARBA" id="ARBA00009225"/>
    </source>
</evidence>
<evidence type="ECO:0000256" key="10">
    <source>
        <dbReference type="ARBA" id="ARBA00047905"/>
    </source>
</evidence>
<dbReference type="PANTHER" id="PTHR19443:SF16">
    <property type="entry name" value="HEXOKINASE TYPE 1-RELATED"/>
    <property type="match status" value="1"/>
</dbReference>
<dbReference type="PANTHER" id="PTHR19443">
    <property type="entry name" value="HEXOKINASE"/>
    <property type="match status" value="1"/>
</dbReference>
<dbReference type="InterPro" id="IPR022673">
    <property type="entry name" value="Hexokinase_C"/>
</dbReference>
<comment type="caution">
    <text evidence="12">The sequence shown here is derived from an EMBL/GenBank/DDBJ whole genome shotgun (WGS) entry which is preliminary data.</text>
</comment>
<dbReference type="Gene3D" id="1.10.287.1250">
    <property type="match status" value="1"/>
</dbReference>
<keyword evidence="5 11" id="KW-0547">Nucleotide-binding</keyword>
<dbReference type="OrthoDB" id="419537at2759"/>
<reference evidence="12 13" key="1">
    <citation type="journal article" date="2018" name="New Phytol.">
        <title>Phylogenomics of Endogonaceae and evolution of mycorrhizas within Mucoromycota.</title>
        <authorList>
            <person name="Chang Y."/>
            <person name="Desiro A."/>
            <person name="Na H."/>
            <person name="Sandor L."/>
            <person name="Lipzen A."/>
            <person name="Clum A."/>
            <person name="Barry K."/>
            <person name="Grigoriev I.V."/>
            <person name="Martin F.M."/>
            <person name="Stajich J.E."/>
            <person name="Smith M.E."/>
            <person name="Bonito G."/>
            <person name="Spatafora J.W."/>
        </authorList>
    </citation>
    <scope>NUCLEOTIDE SEQUENCE [LARGE SCALE GENOMIC DNA]</scope>
    <source>
        <strain evidence="12 13">GMNB39</strain>
    </source>
</reference>
<comment type="catalytic activity">
    <reaction evidence="9">
        <text>a D-hexose + ATP = a D-hexose 6-phosphate + ADP + H(+)</text>
        <dbReference type="Rhea" id="RHEA:22740"/>
        <dbReference type="ChEBI" id="CHEBI:4194"/>
        <dbReference type="ChEBI" id="CHEBI:15378"/>
        <dbReference type="ChEBI" id="CHEBI:30616"/>
        <dbReference type="ChEBI" id="CHEBI:229467"/>
        <dbReference type="ChEBI" id="CHEBI:456216"/>
        <dbReference type="EC" id="2.7.1.1"/>
    </reaction>
    <physiologicalReaction direction="left-to-right" evidence="9">
        <dbReference type="Rhea" id="RHEA:22741"/>
    </physiologicalReaction>
</comment>
<dbReference type="EMBL" id="RBNI01000903">
    <property type="protein sequence ID" value="RUP51172.1"/>
    <property type="molecule type" value="Genomic_DNA"/>
</dbReference>
<dbReference type="Pfam" id="PF00349">
    <property type="entry name" value="Hexokinase_1"/>
    <property type="match status" value="1"/>
</dbReference>
<dbReference type="PROSITE" id="PS51748">
    <property type="entry name" value="HEXOKINASE_2"/>
    <property type="match status" value="1"/>
</dbReference>
<dbReference type="AlphaFoldDB" id="A0A433DJV5"/>
<dbReference type="EC" id="2.7.1.-" evidence="11"/>
<evidence type="ECO:0000256" key="11">
    <source>
        <dbReference type="RuleBase" id="RU362007"/>
    </source>
</evidence>
<dbReference type="GO" id="GO:0004340">
    <property type="term" value="F:glucokinase activity"/>
    <property type="evidence" value="ECO:0007669"/>
    <property type="project" value="TreeGrafter"/>
</dbReference>
<evidence type="ECO:0000256" key="5">
    <source>
        <dbReference type="ARBA" id="ARBA00022741"/>
    </source>
</evidence>
<dbReference type="InterPro" id="IPR022672">
    <property type="entry name" value="Hexokinase_N"/>
</dbReference>
<comment type="pathway">
    <text evidence="2">Carbohydrate metabolism; hexose metabolism.</text>
</comment>
<dbReference type="SUPFAM" id="SSF53067">
    <property type="entry name" value="Actin-like ATPase domain"/>
    <property type="match status" value="2"/>
</dbReference>
<dbReference type="GO" id="GO:0008865">
    <property type="term" value="F:fructokinase activity"/>
    <property type="evidence" value="ECO:0007669"/>
    <property type="project" value="TreeGrafter"/>
</dbReference>
<keyword evidence="13" id="KW-1185">Reference proteome</keyword>
<dbReference type="GO" id="GO:0005536">
    <property type="term" value="F:D-glucose binding"/>
    <property type="evidence" value="ECO:0007669"/>
    <property type="project" value="InterPro"/>
</dbReference>
<keyword evidence="7 11" id="KW-0067">ATP-binding</keyword>
<evidence type="ECO:0000313" key="13">
    <source>
        <dbReference type="Proteomes" id="UP000268093"/>
    </source>
</evidence>